<dbReference type="InterPro" id="IPR057200">
    <property type="entry name" value="DUF7878"/>
</dbReference>
<organism evidence="2 3">
    <name type="scientific">Planococcus plakortidis</name>
    <dbReference type="NCBI Taxonomy" id="1038856"/>
    <lineage>
        <taxon>Bacteria</taxon>
        <taxon>Bacillati</taxon>
        <taxon>Bacillota</taxon>
        <taxon>Bacilli</taxon>
        <taxon>Bacillales</taxon>
        <taxon>Caryophanaceae</taxon>
        <taxon>Planococcus</taxon>
    </lineage>
</organism>
<sequence length="148" mass="17590">MENLAIDFELDPLLKLDKKLIRQKNGKLLIDVQGELIIHIGHSCFFHEPSLALLELGVALKKWRVKDSEGENDFYYFTMEHDEREGPILAFVRKSEKEWQVFSIWQEFEHESTIASDMLLKAVDRYLTKLEDILMKNFNIKYSYFARF</sequence>
<dbReference type="RefSeq" id="WP_068870823.1">
    <property type="nucleotide sequence ID" value="NZ_CP016539.2"/>
</dbReference>
<dbReference type="OrthoDB" id="2426838at2"/>
<dbReference type="EMBL" id="CP016539">
    <property type="protein sequence ID" value="ANU20630.1"/>
    <property type="molecule type" value="Genomic_DNA"/>
</dbReference>
<dbReference type="Proteomes" id="UP000092650">
    <property type="component" value="Chromosome"/>
</dbReference>
<dbReference type="KEGG" id="ppla:BBI15_10580"/>
<evidence type="ECO:0000313" key="2">
    <source>
        <dbReference type="EMBL" id="ANU20630.1"/>
    </source>
</evidence>
<evidence type="ECO:0000259" key="1">
    <source>
        <dbReference type="Pfam" id="PF25297"/>
    </source>
</evidence>
<evidence type="ECO:0000313" key="3">
    <source>
        <dbReference type="Proteomes" id="UP000092650"/>
    </source>
</evidence>
<gene>
    <name evidence="2" type="ORF">BBI15_10580</name>
</gene>
<dbReference type="AlphaFoldDB" id="A0A1C7E9R5"/>
<feature type="domain" description="DUF7878" evidence="1">
    <location>
        <begin position="6"/>
        <end position="134"/>
    </location>
</feature>
<proteinExistence type="predicted"/>
<name>A0A1C7E9R5_9BACL</name>
<reference evidence="2" key="1">
    <citation type="submission" date="2016-10" db="EMBL/GenBank/DDBJ databases">
        <authorList>
            <person name="See-Too W.S."/>
        </authorList>
    </citation>
    <scope>NUCLEOTIDE SEQUENCE [LARGE SCALE GENOMIC DNA]</scope>
    <source>
        <strain evidence="2">DSM 23997</strain>
    </source>
</reference>
<keyword evidence="3" id="KW-1185">Reference proteome</keyword>
<accession>A0A1C7E9R5</accession>
<protein>
    <recommendedName>
        <fullName evidence="1">DUF7878 domain-containing protein</fullName>
    </recommendedName>
</protein>
<dbReference type="Pfam" id="PF25297">
    <property type="entry name" value="DUF7878"/>
    <property type="match status" value="1"/>
</dbReference>